<evidence type="ECO:0000313" key="1">
    <source>
        <dbReference type="EMBL" id="CBK98679.1"/>
    </source>
</evidence>
<keyword evidence="2" id="KW-1185">Reference proteome</keyword>
<dbReference type="BioCyc" id="FPRA718252:G1375-961-MONOMER"/>
<dbReference type="AlphaFoldDB" id="D4JXD0"/>
<proteinExistence type="predicted"/>
<evidence type="ECO:0000313" key="2">
    <source>
        <dbReference type="Proteomes" id="UP000008804"/>
    </source>
</evidence>
<protein>
    <submittedName>
        <fullName evidence="1">Uncharacterized protein</fullName>
    </submittedName>
</protein>
<sequence>MSIFYADTTQKMFLCRKNRKILSTLFLFSIQKVESFVNLNGQIRQKLLKKAKSGGQDGSSLLSPLTNRAGEGKLRQRYLQFICL</sequence>
<dbReference type="EMBL" id="FP929045">
    <property type="protein sequence ID" value="CBK98679.1"/>
    <property type="molecule type" value="Genomic_DNA"/>
</dbReference>
<dbReference type="Proteomes" id="UP000008804">
    <property type="component" value="Chromosome"/>
</dbReference>
<name>D4JXD0_9FIRM</name>
<reference evidence="1 2" key="2">
    <citation type="submission" date="2010-03" db="EMBL/GenBank/DDBJ databases">
        <authorList>
            <person name="Pajon A."/>
        </authorList>
    </citation>
    <scope>NUCLEOTIDE SEQUENCE [LARGE SCALE GENOMIC DNA]</scope>
    <source>
        <strain evidence="2">L2-6</strain>
    </source>
</reference>
<accession>D4JXD0</accession>
<dbReference type="KEGG" id="fpr:FP2_11390"/>
<organism evidence="1 2">
    <name type="scientific">Faecalibacterium prausnitzii L2-6</name>
    <dbReference type="NCBI Taxonomy" id="718252"/>
    <lineage>
        <taxon>Bacteria</taxon>
        <taxon>Bacillati</taxon>
        <taxon>Bacillota</taxon>
        <taxon>Clostridia</taxon>
        <taxon>Eubacteriales</taxon>
        <taxon>Oscillospiraceae</taxon>
        <taxon>Faecalibacterium</taxon>
    </lineage>
</organism>
<dbReference type="HOGENOM" id="CLU_2522629_0_0_9"/>
<gene>
    <name evidence="1" type="ORF">FP2_11390</name>
</gene>
<dbReference type="STRING" id="718252.FP2_11390"/>
<reference evidence="1 2" key="1">
    <citation type="submission" date="2010-03" db="EMBL/GenBank/DDBJ databases">
        <title>The genome sequence of Faecalibacterium prausnitzii L2/6.</title>
        <authorList>
            <consortium name="metaHIT consortium -- http://www.metahit.eu/"/>
            <person name="Pajon A."/>
            <person name="Turner K."/>
            <person name="Parkhill J."/>
            <person name="Duncan S."/>
            <person name="Flint H."/>
        </authorList>
    </citation>
    <scope>NUCLEOTIDE SEQUENCE [LARGE SCALE GENOMIC DNA]</scope>
    <source>
        <strain evidence="2">L2-6</strain>
    </source>
</reference>